<dbReference type="KEGG" id="ttu:TERTU_4714"/>
<evidence type="ECO:0000313" key="2">
    <source>
        <dbReference type="EMBL" id="ACR10962.1"/>
    </source>
</evidence>
<dbReference type="HOGENOM" id="CLU_2262473_0_0_6"/>
<reference evidence="2 3" key="1">
    <citation type="journal article" date="2009" name="PLoS ONE">
        <title>The complete genome of Teredinibacter turnerae T7901: an intracellular endosymbiont of marine wood-boring bivalves (shipworms).</title>
        <authorList>
            <person name="Yang J.C."/>
            <person name="Madupu R."/>
            <person name="Durkin A.S."/>
            <person name="Ekborg N.A."/>
            <person name="Pedamallu C.S."/>
            <person name="Hostetler J.B."/>
            <person name="Radune D."/>
            <person name="Toms B.S."/>
            <person name="Henrissat B."/>
            <person name="Coutinho P.M."/>
            <person name="Schwarz S."/>
            <person name="Field L."/>
            <person name="Trindade-Silva A.E."/>
            <person name="Soares C.A.G."/>
            <person name="Elshahawi S."/>
            <person name="Hanora A."/>
            <person name="Schmidt E.W."/>
            <person name="Haygood M.G."/>
            <person name="Posfai J."/>
            <person name="Benner J."/>
            <person name="Madinger C."/>
            <person name="Nove J."/>
            <person name="Anton B."/>
            <person name="Chaudhary K."/>
            <person name="Foster J."/>
            <person name="Holman A."/>
            <person name="Kumar S."/>
            <person name="Lessard P.A."/>
            <person name="Luyten Y.A."/>
            <person name="Slatko B."/>
            <person name="Wood N."/>
            <person name="Wu B."/>
            <person name="Teplitski M."/>
            <person name="Mougous J.D."/>
            <person name="Ward N."/>
            <person name="Eisen J.A."/>
            <person name="Badger J.H."/>
            <person name="Distel D.L."/>
        </authorList>
    </citation>
    <scope>NUCLEOTIDE SEQUENCE [LARGE SCALE GENOMIC DNA]</scope>
    <source>
        <strain evidence="3">ATCC 39867 / T7901</strain>
    </source>
</reference>
<dbReference type="EMBL" id="CP001614">
    <property type="protein sequence ID" value="ACR10962.1"/>
    <property type="molecule type" value="Genomic_DNA"/>
</dbReference>
<accession>C5BKJ3</accession>
<gene>
    <name evidence="2" type="ordered locus">TERTU_4714</name>
</gene>
<dbReference type="AlphaFoldDB" id="C5BKJ3"/>
<evidence type="ECO:0000259" key="1">
    <source>
        <dbReference type="Pfam" id="PF20598"/>
    </source>
</evidence>
<dbReference type="InterPro" id="IPR046474">
    <property type="entry name" value="DUF6795"/>
</dbReference>
<keyword evidence="3" id="KW-1185">Reference proteome</keyword>
<dbReference type="Proteomes" id="UP000009080">
    <property type="component" value="Chromosome"/>
</dbReference>
<dbReference type="Pfam" id="PF20598">
    <property type="entry name" value="DUF6795"/>
    <property type="match status" value="1"/>
</dbReference>
<sequence length="103" mass="12174">MRTPLQRDRLCYSSKILRRLRWNSNEDGVEQAFYSDENGYFDLPAHEETLEIPALVQFVAKTDLYAIVDGERDQFWFSSKMDKGIDSEFERRPAVWCLNSQMT</sequence>
<dbReference type="eggNOG" id="ENOG5034BBA">
    <property type="taxonomic scope" value="Bacteria"/>
</dbReference>
<protein>
    <recommendedName>
        <fullName evidence="1">DUF6795 domain-containing protein</fullName>
    </recommendedName>
</protein>
<evidence type="ECO:0000313" key="3">
    <source>
        <dbReference type="Proteomes" id="UP000009080"/>
    </source>
</evidence>
<dbReference type="RefSeq" id="WP_015817074.1">
    <property type="nucleotide sequence ID" value="NC_012997.1"/>
</dbReference>
<feature type="domain" description="DUF6795" evidence="1">
    <location>
        <begin position="15"/>
        <end position="94"/>
    </location>
</feature>
<proteinExistence type="predicted"/>
<organism evidence="2 3">
    <name type="scientific">Teredinibacter turnerae (strain ATCC 39867 / T7901)</name>
    <dbReference type="NCBI Taxonomy" id="377629"/>
    <lineage>
        <taxon>Bacteria</taxon>
        <taxon>Pseudomonadati</taxon>
        <taxon>Pseudomonadota</taxon>
        <taxon>Gammaproteobacteria</taxon>
        <taxon>Cellvibrionales</taxon>
        <taxon>Cellvibrionaceae</taxon>
        <taxon>Teredinibacter</taxon>
    </lineage>
</organism>
<name>C5BKJ3_TERTT</name>